<evidence type="ECO:0000259" key="7">
    <source>
        <dbReference type="Pfam" id="PF23247"/>
    </source>
</evidence>
<dbReference type="FunFam" id="1.10.8.430:FF:000003">
    <property type="entry name" value="Probable disease resistance protein At5g66910"/>
    <property type="match status" value="1"/>
</dbReference>
<accession>A0A834YMM8</accession>
<dbReference type="InterPro" id="IPR042197">
    <property type="entry name" value="Apaf_helical"/>
</dbReference>
<comment type="similarity">
    <text evidence="1">Belongs to the disease resistance NB-LRR family.</text>
</comment>
<dbReference type="AlphaFoldDB" id="A0A834YMM8"/>
<evidence type="ECO:0000256" key="1">
    <source>
        <dbReference type="ARBA" id="ARBA00008894"/>
    </source>
</evidence>
<dbReference type="Gene3D" id="1.10.10.10">
    <property type="entry name" value="Winged helix-like DNA-binding domain superfamily/Winged helix DNA-binding domain"/>
    <property type="match status" value="1"/>
</dbReference>
<dbReference type="Pfam" id="PF23598">
    <property type="entry name" value="LRR_14"/>
    <property type="match status" value="1"/>
</dbReference>
<dbReference type="InterPro" id="IPR027417">
    <property type="entry name" value="P-loop_NTPase"/>
</dbReference>
<feature type="domain" description="Disease resistance R13L4/SHOC-2-like LRR" evidence="9">
    <location>
        <begin position="513"/>
        <end position="694"/>
    </location>
</feature>
<evidence type="ECO:0000313" key="11">
    <source>
        <dbReference type="Proteomes" id="UP000655225"/>
    </source>
</evidence>
<dbReference type="Gene3D" id="1.10.8.430">
    <property type="entry name" value="Helical domain of apoptotic protease-activating factors"/>
    <property type="match status" value="1"/>
</dbReference>
<sequence length="908" mass="103964">MDLVNPIVEIFSRLWDCIARHTSYIRKLQENLNSLREVMDGLKHQMNDVKANLDLAEVQQMRPKEEVLFWIQTVETMEGQVNEIIEESNQQISNRCLSGCWSYYKVGKRVARKLTVAKGLRSTGNFSDVADILPPPDVEVMPSRPTVGMDLIFENVWRCLREEDQVRVMGLYGMGGVGKTTLLRKINNEFLHQGFPDSSVVLWITVSKETNMRRVQKDIGDRLGLSLPEDASSNLRASRIFSALSKKKFVLLLDDIWDRVDFESVGIPFPNSENKSKVIFTTRSEALCGRMEAHKKIKVECLGWDEAWELFQKMVGDEVFNSHPEIPKLAELVAKECAGLPLALITIGRTMASKKTTHEWNRAIIVLRKSASEFSGMGDEVLPLLKFSYDNLPNDTIQSCFLYCSLYPEDFDINKEELIEHWVGEGFITEFDDMNQARYQGHDIIETLKLACMLERGNNTDSEVKMHDVIRDLALWIACECGRKKDMFFVQAGVGLNKAPEIKKWEETERISLMKNDIRTLTETPTCHNLITLFLSKNLKLVRISDGFFKSMTSLRVLDLSLTRIREFPMEIVKLGELQYLNLSETPIKTLPEEVKKLVKLEFLNLRRTDSLSTIPLRVISRLPRLQVLNLYDDGWEKDWGGASIEELECLKYLKVLGIIIRTVLDLRRCYNSHKLSRCTNSLCITKCQGLTSFPLSLLSSPSLSSTPTLQNMKFLNELSFHSCFDLEELTISCIVAGEGENGFFASLEKLTLFNLPNLKMVRAVPHYPCFQKLSFLHIGSCDALKDLTCLRAAQSLRTLYLDQCGGIEEVICGGVVTVEEEFITFSRLKTLWFVYLPNLKSIHRHALPFPCLEEIKIIECPELKKLPLDSNSAKRVLKVIKGQKKWWDELEWEDESIKSVFLPYLNK</sequence>
<dbReference type="InterPro" id="IPR036388">
    <property type="entry name" value="WH-like_DNA-bd_sf"/>
</dbReference>
<feature type="domain" description="NB-ARC" evidence="6">
    <location>
        <begin position="154"/>
        <end position="317"/>
    </location>
</feature>
<comment type="caution">
    <text evidence="10">The sequence shown here is derived from an EMBL/GenBank/DDBJ whole genome shotgun (WGS) entry which is preliminary data.</text>
</comment>
<feature type="domain" description="Disease resistance protein winged helix" evidence="8">
    <location>
        <begin position="406"/>
        <end position="474"/>
    </location>
</feature>
<dbReference type="GO" id="GO:0005524">
    <property type="term" value="F:ATP binding"/>
    <property type="evidence" value="ECO:0007669"/>
    <property type="project" value="UniProtKB-KW"/>
</dbReference>
<dbReference type="Gene3D" id="3.80.10.10">
    <property type="entry name" value="Ribonuclease Inhibitor"/>
    <property type="match status" value="2"/>
</dbReference>
<dbReference type="GO" id="GO:0043531">
    <property type="term" value="F:ADP binding"/>
    <property type="evidence" value="ECO:0007669"/>
    <property type="project" value="InterPro"/>
</dbReference>
<dbReference type="Pfam" id="PF00931">
    <property type="entry name" value="NB-ARC"/>
    <property type="match status" value="1"/>
</dbReference>
<dbReference type="InterPro" id="IPR032675">
    <property type="entry name" value="LRR_dom_sf"/>
</dbReference>
<dbReference type="PANTHER" id="PTHR33463">
    <property type="entry name" value="NB-ARC DOMAIN-CONTAINING PROTEIN-RELATED"/>
    <property type="match status" value="1"/>
</dbReference>
<proteinExistence type="inferred from homology"/>
<dbReference type="Pfam" id="PF23247">
    <property type="entry name" value="LRR_RPS2"/>
    <property type="match status" value="1"/>
</dbReference>
<feature type="coiled-coil region" evidence="5">
    <location>
        <begin position="18"/>
        <end position="59"/>
    </location>
</feature>
<dbReference type="SUPFAM" id="SSF52058">
    <property type="entry name" value="L domain-like"/>
    <property type="match status" value="1"/>
</dbReference>
<dbReference type="Gene3D" id="3.40.50.300">
    <property type="entry name" value="P-loop containing nucleotide triphosphate hydrolases"/>
    <property type="match status" value="1"/>
</dbReference>
<organism evidence="10 11">
    <name type="scientific">Tetracentron sinense</name>
    <name type="common">Spur-leaf</name>
    <dbReference type="NCBI Taxonomy" id="13715"/>
    <lineage>
        <taxon>Eukaryota</taxon>
        <taxon>Viridiplantae</taxon>
        <taxon>Streptophyta</taxon>
        <taxon>Embryophyta</taxon>
        <taxon>Tracheophyta</taxon>
        <taxon>Spermatophyta</taxon>
        <taxon>Magnoliopsida</taxon>
        <taxon>Trochodendrales</taxon>
        <taxon>Trochodendraceae</taxon>
        <taxon>Tetracentron</taxon>
    </lineage>
</organism>
<dbReference type="OrthoDB" id="748871at2759"/>
<evidence type="ECO:0000259" key="8">
    <source>
        <dbReference type="Pfam" id="PF23559"/>
    </source>
</evidence>
<keyword evidence="11" id="KW-1185">Reference proteome</keyword>
<evidence type="ECO:0000259" key="9">
    <source>
        <dbReference type="Pfam" id="PF23598"/>
    </source>
</evidence>
<evidence type="ECO:0000259" key="6">
    <source>
        <dbReference type="Pfam" id="PF00931"/>
    </source>
</evidence>
<dbReference type="FunFam" id="3.40.50.300:FF:001091">
    <property type="entry name" value="Probable disease resistance protein At1g61300"/>
    <property type="match status" value="1"/>
</dbReference>
<keyword evidence="4" id="KW-0547">Nucleotide-binding</keyword>
<gene>
    <name evidence="10" type="ORF">HHK36_022229</name>
</gene>
<dbReference type="InterPro" id="IPR002182">
    <property type="entry name" value="NB-ARC"/>
</dbReference>
<reference evidence="10 11" key="1">
    <citation type="submission" date="2020-04" db="EMBL/GenBank/DDBJ databases">
        <title>Plant Genome Project.</title>
        <authorList>
            <person name="Zhang R.-G."/>
        </authorList>
    </citation>
    <scope>NUCLEOTIDE SEQUENCE [LARGE SCALE GENOMIC DNA]</scope>
    <source>
        <strain evidence="10">YNK0</strain>
        <tissue evidence="10">Leaf</tissue>
    </source>
</reference>
<keyword evidence="5" id="KW-0175">Coiled coil</keyword>
<name>A0A834YMM8_TETSI</name>
<evidence type="ECO:0000256" key="3">
    <source>
        <dbReference type="ARBA" id="ARBA00022821"/>
    </source>
</evidence>
<dbReference type="Proteomes" id="UP000655225">
    <property type="component" value="Unassembled WGS sequence"/>
</dbReference>
<dbReference type="PRINTS" id="PR00364">
    <property type="entry name" value="DISEASERSIST"/>
</dbReference>
<dbReference type="SUPFAM" id="SSF52540">
    <property type="entry name" value="P-loop containing nucleoside triphosphate hydrolases"/>
    <property type="match status" value="1"/>
</dbReference>
<evidence type="ECO:0000256" key="4">
    <source>
        <dbReference type="ARBA" id="ARBA00022840"/>
    </source>
</evidence>
<dbReference type="GO" id="GO:0006952">
    <property type="term" value="P:defense response"/>
    <property type="evidence" value="ECO:0007669"/>
    <property type="project" value="UniProtKB-KW"/>
</dbReference>
<dbReference type="EMBL" id="JABCRI010000016">
    <property type="protein sequence ID" value="KAF8391889.1"/>
    <property type="molecule type" value="Genomic_DNA"/>
</dbReference>
<keyword evidence="3" id="KW-0611">Plant defense</keyword>
<dbReference type="InterPro" id="IPR058922">
    <property type="entry name" value="WHD_DRP"/>
</dbReference>
<dbReference type="InterPro" id="IPR050905">
    <property type="entry name" value="Plant_NBS-LRR"/>
</dbReference>
<keyword evidence="4" id="KW-0067">ATP-binding</keyword>
<dbReference type="Pfam" id="PF23559">
    <property type="entry name" value="WHD_DRP"/>
    <property type="match status" value="1"/>
</dbReference>
<dbReference type="FunFam" id="1.10.10.10:FF:000322">
    <property type="entry name" value="Probable disease resistance protein At1g63360"/>
    <property type="match status" value="1"/>
</dbReference>
<dbReference type="InterPro" id="IPR055414">
    <property type="entry name" value="LRR_R13L4/SHOC2-like"/>
</dbReference>
<evidence type="ECO:0000313" key="10">
    <source>
        <dbReference type="EMBL" id="KAF8391889.1"/>
    </source>
</evidence>
<dbReference type="InterPro" id="IPR057135">
    <property type="entry name" value="At4g27190-like_LRR"/>
</dbReference>
<feature type="domain" description="Disease resistance protein At4g27190-like leucine-rich repeats" evidence="7">
    <location>
        <begin position="769"/>
        <end position="867"/>
    </location>
</feature>
<dbReference type="PANTHER" id="PTHR33463:SF220">
    <property type="entry name" value="NB-ARC DOMAIN-CONTAINING PROTEIN"/>
    <property type="match status" value="1"/>
</dbReference>
<dbReference type="OMA" id="QVISDEC"/>
<keyword evidence="2" id="KW-0677">Repeat</keyword>
<evidence type="ECO:0000256" key="2">
    <source>
        <dbReference type="ARBA" id="ARBA00022737"/>
    </source>
</evidence>
<protein>
    <submittedName>
        <fullName evidence="10">Uncharacterized protein</fullName>
    </submittedName>
</protein>
<evidence type="ECO:0000256" key="5">
    <source>
        <dbReference type="SAM" id="Coils"/>
    </source>
</evidence>